<dbReference type="KEGG" id="soy:115880069"/>
<sequence>MHNNYLSNIGYPDIYENVIYPGMKECITAAMIAHRDKIDKRKNCFELYGADFMLTESFQPWLLEINSNPALHASTPVTSRMCPDVLEDVIKVVVDNARNNRADTGNFELVYKDKLEYQKVNAKAQFEITGSPVTEDYFCDVAAKTSSHSERNSFKQLDPSKAPFIKKHLNKQCRSFGVRQSFDLAQPEVQWYCSTATRCCGRAIAARLNHPPSSRPRDLVSVGRVPTIRRGSHLTIETISTRGNNEDGDEYHHLRWVPIRSGGFGGSSFW</sequence>
<evidence type="ECO:0000256" key="4">
    <source>
        <dbReference type="ARBA" id="ARBA00022741"/>
    </source>
</evidence>
<dbReference type="GO" id="GO:0005930">
    <property type="term" value="C:axoneme"/>
    <property type="evidence" value="ECO:0007669"/>
    <property type="project" value="TreeGrafter"/>
</dbReference>
<organism evidence="6 7">
    <name type="scientific">Sitophilus oryzae</name>
    <name type="common">Rice weevil</name>
    <name type="synonym">Curculio oryzae</name>
    <dbReference type="NCBI Taxonomy" id="7048"/>
    <lineage>
        <taxon>Eukaryota</taxon>
        <taxon>Metazoa</taxon>
        <taxon>Ecdysozoa</taxon>
        <taxon>Arthropoda</taxon>
        <taxon>Hexapoda</taxon>
        <taxon>Insecta</taxon>
        <taxon>Pterygota</taxon>
        <taxon>Neoptera</taxon>
        <taxon>Endopterygota</taxon>
        <taxon>Coleoptera</taxon>
        <taxon>Polyphaga</taxon>
        <taxon>Cucujiformia</taxon>
        <taxon>Curculionidae</taxon>
        <taxon>Dryophthorinae</taxon>
        <taxon>Sitophilus</taxon>
    </lineage>
</organism>
<proteinExistence type="predicted"/>
<dbReference type="AlphaFoldDB" id="A0A6J2XNF6"/>
<evidence type="ECO:0000313" key="7">
    <source>
        <dbReference type="RefSeq" id="XP_030753058.1"/>
    </source>
</evidence>
<evidence type="ECO:0000256" key="2">
    <source>
        <dbReference type="ARBA" id="ARBA00022490"/>
    </source>
</evidence>
<evidence type="ECO:0000256" key="1">
    <source>
        <dbReference type="ARBA" id="ARBA00004496"/>
    </source>
</evidence>
<keyword evidence="4" id="KW-0547">Nucleotide-binding</keyword>
<comment type="subcellular location">
    <subcellularLocation>
        <location evidence="1">Cytoplasm</location>
    </subcellularLocation>
</comment>
<keyword evidence="3" id="KW-0436">Ligase</keyword>
<dbReference type="Gene3D" id="3.30.470.20">
    <property type="entry name" value="ATP-grasp fold, B domain"/>
    <property type="match status" value="1"/>
</dbReference>
<dbReference type="InterPro" id="IPR051437">
    <property type="entry name" value="TTLL_monoglycylase"/>
</dbReference>
<dbReference type="GO" id="GO:0005524">
    <property type="term" value="F:ATP binding"/>
    <property type="evidence" value="ECO:0007669"/>
    <property type="project" value="UniProtKB-KW"/>
</dbReference>
<dbReference type="PROSITE" id="PS51221">
    <property type="entry name" value="TTL"/>
    <property type="match status" value="1"/>
</dbReference>
<dbReference type="GO" id="GO:0015630">
    <property type="term" value="C:microtubule cytoskeleton"/>
    <property type="evidence" value="ECO:0007669"/>
    <property type="project" value="TreeGrafter"/>
</dbReference>
<dbReference type="GO" id="GO:0003341">
    <property type="term" value="P:cilium movement"/>
    <property type="evidence" value="ECO:0007669"/>
    <property type="project" value="TreeGrafter"/>
</dbReference>
<dbReference type="SUPFAM" id="SSF56059">
    <property type="entry name" value="Glutathione synthetase ATP-binding domain-like"/>
    <property type="match status" value="1"/>
</dbReference>
<keyword evidence="5" id="KW-0067">ATP-binding</keyword>
<name>A0A6J2XNF6_SITOR</name>
<dbReference type="InParanoid" id="A0A6J2XNF6"/>
<dbReference type="PANTHER" id="PTHR45870">
    <property type="entry name" value="TUBULIN MONOGLYCYLASE TTLL3"/>
    <property type="match status" value="1"/>
</dbReference>
<evidence type="ECO:0000313" key="6">
    <source>
        <dbReference type="Proteomes" id="UP000504635"/>
    </source>
</evidence>
<dbReference type="InterPro" id="IPR004344">
    <property type="entry name" value="TTL/TTLL_fam"/>
</dbReference>
<accession>A0A6J2XNF6</accession>
<dbReference type="RefSeq" id="XP_030753058.1">
    <property type="nucleotide sequence ID" value="XM_030897198.1"/>
</dbReference>
<evidence type="ECO:0000256" key="5">
    <source>
        <dbReference type="ARBA" id="ARBA00022840"/>
    </source>
</evidence>
<dbReference type="Pfam" id="PF03133">
    <property type="entry name" value="TTL"/>
    <property type="match status" value="1"/>
</dbReference>
<dbReference type="OrthoDB" id="202825at2759"/>
<dbReference type="GO" id="GO:0060271">
    <property type="term" value="P:cilium assembly"/>
    <property type="evidence" value="ECO:0007669"/>
    <property type="project" value="TreeGrafter"/>
</dbReference>
<dbReference type="GeneID" id="115880069"/>
<evidence type="ECO:0000256" key="3">
    <source>
        <dbReference type="ARBA" id="ARBA00022598"/>
    </source>
</evidence>
<dbReference type="Proteomes" id="UP000504635">
    <property type="component" value="Unplaced"/>
</dbReference>
<dbReference type="GO" id="GO:0070736">
    <property type="term" value="F:protein-glycine ligase activity, initiating"/>
    <property type="evidence" value="ECO:0007669"/>
    <property type="project" value="TreeGrafter"/>
</dbReference>
<keyword evidence="6" id="KW-1185">Reference proteome</keyword>
<gene>
    <name evidence="7" type="primary">LOC115880069</name>
</gene>
<protein>
    <submittedName>
        <fullName evidence="7">Uncharacterized protein LOC115880069</fullName>
    </submittedName>
</protein>
<dbReference type="PANTHER" id="PTHR45870:SF2">
    <property type="entry name" value="TUBULIN MONOGLYCYLASE TTLL3"/>
    <property type="match status" value="1"/>
</dbReference>
<keyword evidence="2" id="KW-0963">Cytoplasm</keyword>
<reference evidence="7" key="1">
    <citation type="submission" date="2025-08" db="UniProtKB">
        <authorList>
            <consortium name="RefSeq"/>
        </authorList>
    </citation>
    <scope>IDENTIFICATION</scope>
    <source>
        <tissue evidence="7">Gonads</tissue>
    </source>
</reference>